<feature type="compositionally biased region" description="Gly residues" evidence="1">
    <location>
        <begin position="1"/>
        <end position="12"/>
    </location>
</feature>
<protein>
    <submittedName>
        <fullName evidence="2">Uncharacterized protein</fullName>
    </submittedName>
</protein>
<organism evidence="2 3">
    <name type="scientific">Candidatus Thiothrix singaporensis</name>
    <dbReference type="NCBI Taxonomy" id="2799669"/>
    <lineage>
        <taxon>Bacteria</taxon>
        <taxon>Pseudomonadati</taxon>
        <taxon>Pseudomonadota</taxon>
        <taxon>Gammaproteobacteria</taxon>
        <taxon>Thiotrichales</taxon>
        <taxon>Thiotrichaceae</taxon>
        <taxon>Thiothrix</taxon>
    </lineage>
</organism>
<reference evidence="2" key="1">
    <citation type="submission" date="2020-06" db="EMBL/GenBank/DDBJ databases">
        <title>Analysis procedures for assessing recovery of high quality, complete, closed genomes from Nanopore long read metagenome sequencing.</title>
        <authorList>
            <person name="Bessarab I."/>
            <person name="Arumugam K."/>
            <person name="Haryono M."/>
            <person name="Liu X."/>
            <person name="Roy S."/>
            <person name="Zuniga-Montanez R.E."/>
            <person name="Qiu G."/>
            <person name="Drautz-Moses D.I."/>
            <person name="Law Y.Y."/>
            <person name="Wuertz S."/>
            <person name="Lauro F.M."/>
            <person name="Huson D.H."/>
            <person name="Williams R.B."/>
        </authorList>
    </citation>
    <scope>NUCLEOTIDE SEQUENCE [LARGE SCALE GENOMIC DNA]</scope>
    <source>
        <strain evidence="2">SSD2</strain>
    </source>
</reference>
<dbReference type="KEGG" id="this:HZT40_03275"/>
<name>A0A7L6AP11_9GAMM</name>
<evidence type="ECO:0000256" key="1">
    <source>
        <dbReference type="SAM" id="MobiDB-lite"/>
    </source>
</evidence>
<gene>
    <name evidence="2" type="ORF">HZT40_03275</name>
</gene>
<dbReference type="EMBL" id="CP059265">
    <property type="protein sequence ID" value="QLQ30790.1"/>
    <property type="molecule type" value="Genomic_DNA"/>
</dbReference>
<dbReference type="Proteomes" id="UP000510621">
    <property type="component" value="Chromosome"/>
</dbReference>
<proteinExistence type="predicted"/>
<accession>A0A7L6AP11</accession>
<feature type="region of interest" description="Disordered" evidence="1">
    <location>
        <begin position="1"/>
        <end position="28"/>
    </location>
</feature>
<sequence>MMQPGFMGGMPHHGGMMNHPFKGDGQQQDLKLDVSKVKTLMDAFLIRHGQSDLQVGEITSGDNNTFNVNILGADNTVVKTLKISGATAAL</sequence>
<evidence type="ECO:0000313" key="3">
    <source>
        <dbReference type="Proteomes" id="UP000510621"/>
    </source>
</evidence>
<keyword evidence="3" id="KW-1185">Reference proteome</keyword>
<evidence type="ECO:0000313" key="2">
    <source>
        <dbReference type="EMBL" id="QLQ30790.1"/>
    </source>
</evidence>
<dbReference type="AlphaFoldDB" id="A0A7L6AP11"/>